<dbReference type="PANTHER" id="PTHR30055">
    <property type="entry name" value="HTH-TYPE TRANSCRIPTIONAL REGULATOR RUTR"/>
    <property type="match status" value="1"/>
</dbReference>
<protein>
    <submittedName>
        <fullName evidence="7">TetR family transcriptional regulator</fullName>
    </submittedName>
</protein>
<keyword evidence="8" id="KW-1185">Reference proteome</keyword>
<evidence type="ECO:0000256" key="3">
    <source>
        <dbReference type="ARBA" id="ARBA00023125"/>
    </source>
</evidence>
<dbReference type="InterPro" id="IPR001647">
    <property type="entry name" value="HTH_TetR"/>
</dbReference>
<comment type="caution">
    <text evidence="7">The sequence shown here is derived from an EMBL/GenBank/DDBJ whole genome shotgun (WGS) entry which is preliminary data.</text>
</comment>
<dbReference type="PROSITE" id="PS50977">
    <property type="entry name" value="HTH_TETR_2"/>
    <property type="match status" value="1"/>
</dbReference>
<dbReference type="SUPFAM" id="SSF48498">
    <property type="entry name" value="Tetracyclin repressor-like, C-terminal domain"/>
    <property type="match status" value="1"/>
</dbReference>
<keyword evidence="1" id="KW-0678">Repressor</keyword>
<dbReference type="PRINTS" id="PR00455">
    <property type="entry name" value="HTHTETR"/>
</dbReference>
<evidence type="ECO:0000256" key="2">
    <source>
        <dbReference type="ARBA" id="ARBA00023015"/>
    </source>
</evidence>
<sequence length="210" mass="22149">MIENDSSGPVPRTPREEVRRRLLAAAARVFTERGYADSRVEDIAFAAGFTKGAVYSNFGSKQGLFAAVLGARADAEHDTVMADVRDAVDPGVAAGRAASLVARRIVEDTERGQLGLEFAALAARDEQTRAVLAPLRRGQRAVAAQSIAAVAEQTGTRLTVDSDLAGLIVHCLTNGLSMEHLVDPEEVSAEIVQQALSAVLAALMALTPND</sequence>
<dbReference type="Pfam" id="PF00440">
    <property type="entry name" value="TetR_N"/>
    <property type="match status" value="1"/>
</dbReference>
<evidence type="ECO:0000313" key="7">
    <source>
        <dbReference type="EMBL" id="GIH01372.1"/>
    </source>
</evidence>
<dbReference type="InterPro" id="IPR039538">
    <property type="entry name" value="BetI_C"/>
</dbReference>
<gene>
    <name evidence="7" type="ORF">Pma05_79440</name>
</gene>
<evidence type="ECO:0000256" key="5">
    <source>
        <dbReference type="PROSITE-ProRule" id="PRU00335"/>
    </source>
</evidence>
<dbReference type="InterPro" id="IPR009057">
    <property type="entry name" value="Homeodomain-like_sf"/>
</dbReference>
<name>A0ABQ4F389_9ACTN</name>
<dbReference type="Pfam" id="PF13977">
    <property type="entry name" value="TetR_C_6"/>
    <property type="match status" value="1"/>
</dbReference>
<dbReference type="InterPro" id="IPR036271">
    <property type="entry name" value="Tet_transcr_reg_TetR-rel_C_sf"/>
</dbReference>
<dbReference type="PANTHER" id="PTHR30055:SF234">
    <property type="entry name" value="HTH-TYPE TRANSCRIPTIONAL REGULATOR BETI"/>
    <property type="match status" value="1"/>
</dbReference>
<feature type="domain" description="HTH tetR-type" evidence="6">
    <location>
        <begin position="16"/>
        <end position="76"/>
    </location>
</feature>
<keyword evidence="2" id="KW-0805">Transcription regulation</keyword>
<dbReference type="InterPro" id="IPR050109">
    <property type="entry name" value="HTH-type_TetR-like_transc_reg"/>
</dbReference>
<dbReference type="Gene3D" id="1.10.357.10">
    <property type="entry name" value="Tetracycline Repressor, domain 2"/>
    <property type="match status" value="1"/>
</dbReference>
<evidence type="ECO:0000259" key="6">
    <source>
        <dbReference type="PROSITE" id="PS50977"/>
    </source>
</evidence>
<dbReference type="RefSeq" id="WP_239314084.1">
    <property type="nucleotide sequence ID" value="NZ_BAAAZQ010000039.1"/>
</dbReference>
<dbReference type="SUPFAM" id="SSF46689">
    <property type="entry name" value="Homeodomain-like"/>
    <property type="match status" value="1"/>
</dbReference>
<organism evidence="7 8">
    <name type="scientific">Plantactinospora mayteni</name>
    <dbReference type="NCBI Taxonomy" id="566021"/>
    <lineage>
        <taxon>Bacteria</taxon>
        <taxon>Bacillati</taxon>
        <taxon>Actinomycetota</taxon>
        <taxon>Actinomycetes</taxon>
        <taxon>Micromonosporales</taxon>
        <taxon>Micromonosporaceae</taxon>
        <taxon>Plantactinospora</taxon>
    </lineage>
</organism>
<dbReference type="Proteomes" id="UP000621500">
    <property type="component" value="Unassembled WGS sequence"/>
</dbReference>
<evidence type="ECO:0000256" key="1">
    <source>
        <dbReference type="ARBA" id="ARBA00022491"/>
    </source>
</evidence>
<evidence type="ECO:0000256" key="4">
    <source>
        <dbReference type="ARBA" id="ARBA00023163"/>
    </source>
</evidence>
<evidence type="ECO:0000313" key="8">
    <source>
        <dbReference type="Proteomes" id="UP000621500"/>
    </source>
</evidence>
<dbReference type="EMBL" id="BONX01000069">
    <property type="protein sequence ID" value="GIH01372.1"/>
    <property type="molecule type" value="Genomic_DNA"/>
</dbReference>
<proteinExistence type="predicted"/>
<reference evidence="7 8" key="1">
    <citation type="submission" date="2021-01" db="EMBL/GenBank/DDBJ databases">
        <title>Whole genome shotgun sequence of Plantactinospora mayteni NBRC 109088.</title>
        <authorList>
            <person name="Komaki H."/>
            <person name="Tamura T."/>
        </authorList>
    </citation>
    <scope>NUCLEOTIDE SEQUENCE [LARGE SCALE GENOMIC DNA]</scope>
    <source>
        <strain evidence="7 8">NBRC 109088</strain>
    </source>
</reference>
<feature type="DNA-binding region" description="H-T-H motif" evidence="5">
    <location>
        <begin position="39"/>
        <end position="58"/>
    </location>
</feature>
<keyword evidence="3 5" id="KW-0238">DNA-binding</keyword>
<keyword evidence="4" id="KW-0804">Transcription</keyword>
<accession>A0ABQ4F389</accession>